<dbReference type="InterPro" id="IPR052913">
    <property type="entry name" value="Glycopeptide_resist_protein"/>
</dbReference>
<feature type="transmembrane region" description="Helical" evidence="2">
    <location>
        <begin position="12"/>
        <end position="40"/>
    </location>
</feature>
<dbReference type="InterPro" id="IPR022029">
    <property type="entry name" value="YoaR-like_PG-bd"/>
</dbReference>
<feature type="domain" description="YoaR-like putative peptidoglycan binding" evidence="3">
    <location>
        <begin position="288"/>
        <end position="347"/>
    </location>
</feature>
<feature type="compositionally biased region" description="Basic and acidic residues" evidence="1">
    <location>
        <begin position="579"/>
        <end position="608"/>
    </location>
</feature>
<organism evidence="4 5">
    <name type="scientific">Egibacter rhizosphaerae</name>
    <dbReference type="NCBI Taxonomy" id="1670831"/>
    <lineage>
        <taxon>Bacteria</taxon>
        <taxon>Bacillati</taxon>
        <taxon>Actinomycetota</taxon>
        <taxon>Nitriliruptoria</taxon>
        <taxon>Egibacterales</taxon>
        <taxon>Egibacteraceae</taxon>
        <taxon>Egibacter</taxon>
    </lineage>
</organism>
<keyword evidence="2" id="KW-1133">Transmembrane helix</keyword>
<gene>
    <name evidence="4" type="ORF">ER308_18980</name>
</gene>
<feature type="compositionally biased region" description="Acidic residues" evidence="1">
    <location>
        <begin position="610"/>
        <end position="658"/>
    </location>
</feature>
<dbReference type="AlphaFoldDB" id="A0A411YJS2"/>
<keyword evidence="5" id="KW-1185">Reference proteome</keyword>
<evidence type="ECO:0000259" key="3">
    <source>
        <dbReference type="Pfam" id="PF12229"/>
    </source>
</evidence>
<dbReference type="EMBL" id="CP036402">
    <property type="protein sequence ID" value="QBI21446.1"/>
    <property type="molecule type" value="Genomic_DNA"/>
</dbReference>
<dbReference type="InterPro" id="IPR007391">
    <property type="entry name" value="Vancomycin_resist_VanW"/>
</dbReference>
<dbReference type="OrthoDB" id="9813301at2"/>
<reference evidence="4 5" key="1">
    <citation type="submission" date="2019-01" db="EMBL/GenBank/DDBJ databases">
        <title>Egibacter rhizosphaerae EGI 80759T.</title>
        <authorList>
            <person name="Chen D.-D."/>
            <person name="Tian Y."/>
            <person name="Jiao J.-Y."/>
            <person name="Zhang X.-T."/>
            <person name="Zhang Y.-G."/>
            <person name="Zhang Y."/>
            <person name="Xiao M."/>
            <person name="Shu W.-S."/>
            <person name="Li W.-J."/>
        </authorList>
    </citation>
    <scope>NUCLEOTIDE SEQUENCE [LARGE SCALE GENOMIC DNA]</scope>
    <source>
        <strain evidence="4 5">EGI 80759</strain>
    </source>
</reference>
<feature type="domain" description="YoaR-like putative peptidoglycan binding" evidence="3">
    <location>
        <begin position="110"/>
        <end position="211"/>
    </location>
</feature>
<dbReference type="Pfam" id="PF04294">
    <property type="entry name" value="VanW"/>
    <property type="match status" value="1"/>
</dbReference>
<feature type="region of interest" description="Disordered" evidence="1">
    <location>
        <begin position="545"/>
        <end position="564"/>
    </location>
</feature>
<dbReference type="RefSeq" id="WP_131156438.1">
    <property type="nucleotide sequence ID" value="NZ_CP036402.1"/>
</dbReference>
<dbReference type="PANTHER" id="PTHR35788">
    <property type="entry name" value="EXPORTED PROTEIN-RELATED"/>
    <property type="match status" value="1"/>
</dbReference>
<keyword evidence="2" id="KW-0812">Transmembrane</keyword>
<sequence>MSHVDISSPRRFAWAPPWVVATAAILGGLLLMFGLIYGGFRLANPGVLPGTIVANPDALELDETDTDAELLEVGDLPRAELEEAVAAYAERRATDEVEVRVTDSDDRVSTTAEEVGLRLDVEATVEDVWRRGRQANLIRAFGDHVRSLYGQTVIAPTDRVDPAAATEWSESVADELRIEVVDGEVTFDGATVDVTEPREGREIDPEGLLADGARLARLGGDQVLEADPETVEPDPGPEETSELAEAAERAVSGPVHLTRDEGAVTFSREQLGELFAAGDDIDPPEDSVFGIDPEDLDEAVDDEERTSVETDPVDADIVVADGQPQVEESQDGFAFDAERAAEQVAELAVAEEGSEDDPRTAELEVEVVEPDRTTADAEDLQVTEAVSSFTTEHACCQGRVQNIQRMADIVNGTLVEPGEEFSINDHVGPRTREAGFTDGGIIIAGEFEEAVGGGTSQFATTFMNAAWYGGYELLEHQPHSYYIGRYPAGHEATLNYGVLDVRLRNDSPHGLYITTSYTGTSITVTFWGSEWVAVESWTSGRTNVTQPDVEYEENPGLTPGTEEIVQSGREGFNISYHRRLDYHDGGDDEESYNHRYRPEPRIIERNSADPEPDEPDGGDDDGGDDDGGDDEGDDEGDDDGGDNGDGDDGANPEGDGED</sequence>
<evidence type="ECO:0000313" key="5">
    <source>
        <dbReference type="Proteomes" id="UP000291469"/>
    </source>
</evidence>
<protein>
    <recommendedName>
        <fullName evidence="3">YoaR-like putative peptidoglycan binding domain-containing protein</fullName>
    </recommendedName>
</protein>
<name>A0A411YJS2_9ACTN</name>
<dbReference type="PANTHER" id="PTHR35788:SF1">
    <property type="entry name" value="EXPORTED PROTEIN"/>
    <property type="match status" value="1"/>
</dbReference>
<evidence type="ECO:0000256" key="2">
    <source>
        <dbReference type="SAM" id="Phobius"/>
    </source>
</evidence>
<evidence type="ECO:0000256" key="1">
    <source>
        <dbReference type="SAM" id="MobiDB-lite"/>
    </source>
</evidence>
<dbReference type="Proteomes" id="UP000291469">
    <property type="component" value="Chromosome"/>
</dbReference>
<evidence type="ECO:0000313" key="4">
    <source>
        <dbReference type="EMBL" id="QBI21446.1"/>
    </source>
</evidence>
<dbReference type="Pfam" id="PF12229">
    <property type="entry name" value="PG_binding_4"/>
    <property type="match status" value="2"/>
</dbReference>
<keyword evidence="2" id="KW-0472">Membrane</keyword>
<accession>A0A411YJS2</accession>
<proteinExistence type="predicted"/>
<feature type="region of interest" description="Disordered" evidence="1">
    <location>
        <begin position="579"/>
        <end position="658"/>
    </location>
</feature>
<dbReference type="KEGG" id="erz:ER308_18980"/>